<dbReference type="Gene3D" id="3.20.20.450">
    <property type="entry name" value="EAL domain"/>
    <property type="match status" value="1"/>
</dbReference>
<feature type="domain" description="EAL" evidence="1">
    <location>
        <begin position="382"/>
        <end position="635"/>
    </location>
</feature>
<protein>
    <recommendedName>
        <fullName evidence="5">GGDEF-domain containing protein</fullName>
    </recommendedName>
</protein>
<dbReference type="InterPro" id="IPR001633">
    <property type="entry name" value="EAL_dom"/>
</dbReference>
<dbReference type="InterPro" id="IPR000160">
    <property type="entry name" value="GGDEF_dom"/>
</dbReference>
<evidence type="ECO:0000259" key="1">
    <source>
        <dbReference type="PROSITE" id="PS50883"/>
    </source>
</evidence>
<gene>
    <name evidence="3" type="ORF">DC363_02570</name>
</gene>
<dbReference type="SUPFAM" id="SSF55073">
    <property type="entry name" value="Nucleotide cyclase"/>
    <property type="match status" value="1"/>
</dbReference>
<dbReference type="CDD" id="cd01948">
    <property type="entry name" value="EAL"/>
    <property type="match status" value="1"/>
</dbReference>
<dbReference type="PROSITE" id="PS50883">
    <property type="entry name" value="EAL"/>
    <property type="match status" value="1"/>
</dbReference>
<dbReference type="PROSITE" id="PS50887">
    <property type="entry name" value="GGDEF"/>
    <property type="match status" value="1"/>
</dbReference>
<evidence type="ECO:0008006" key="5">
    <source>
        <dbReference type="Google" id="ProtNLM"/>
    </source>
</evidence>
<accession>A0A2T7FZD5</accession>
<evidence type="ECO:0000259" key="2">
    <source>
        <dbReference type="PROSITE" id="PS50887"/>
    </source>
</evidence>
<dbReference type="EMBL" id="QCYG01000002">
    <property type="protein sequence ID" value="PVA07537.1"/>
    <property type="molecule type" value="Genomic_DNA"/>
</dbReference>
<dbReference type="Gene3D" id="3.30.70.270">
    <property type="match status" value="1"/>
</dbReference>
<dbReference type="SMART" id="SM00267">
    <property type="entry name" value="GGDEF"/>
    <property type="match status" value="1"/>
</dbReference>
<evidence type="ECO:0000313" key="3">
    <source>
        <dbReference type="EMBL" id="PVA07537.1"/>
    </source>
</evidence>
<feature type="domain" description="GGDEF" evidence="2">
    <location>
        <begin position="236"/>
        <end position="373"/>
    </location>
</feature>
<dbReference type="Pfam" id="PF00990">
    <property type="entry name" value="GGDEF"/>
    <property type="match status" value="1"/>
</dbReference>
<dbReference type="NCBIfam" id="TIGR00254">
    <property type="entry name" value="GGDEF"/>
    <property type="match status" value="1"/>
</dbReference>
<dbReference type="PANTHER" id="PTHR44757:SF2">
    <property type="entry name" value="BIOFILM ARCHITECTURE MAINTENANCE PROTEIN MBAA"/>
    <property type="match status" value="1"/>
</dbReference>
<dbReference type="CDD" id="cd01949">
    <property type="entry name" value="GGDEF"/>
    <property type="match status" value="1"/>
</dbReference>
<name>A0A2T7FZD5_9RHOB</name>
<dbReference type="SUPFAM" id="SSF141868">
    <property type="entry name" value="EAL domain-like"/>
    <property type="match status" value="1"/>
</dbReference>
<dbReference type="SMART" id="SM00052">
    <property type="entry name" value="EAL"/>
    <property type="match status" value="1"/>
</dbReference>
<dbReference type="InterPro" id="IPR035919">
    <property type="entry name" value="EAL_sf"/>
</dbReference>
<proteinExistence type="predicted"/>
<dbReference type="Proteomes" id="UP000244817">
    <property type="component" value="Unassembled WGS sequence"/>
</dbReference>
<dbReference type="InterPro" id="IPR052155">
    <property type="entry name" value="Biofilm_reg_signaling"/>
</dbReference>
<dbReference type="InterPro" id="IPR043128">
    <property type="entry name" value="Rev_trsase/Diguanyl_cyclase"/>
</dbReference>
<dbReference type="AlphaFoldDB" id="A0A2T7FZD5"/>
<keyword evidence="4" id="KW-1185">Reference proteome</keyword>
<evidence type="ECO:0000313" key="4">
    <source>
        <dbReference type="Proteomes" id="UP000244817"/>
    </source>
</evidence>
<comment type="caution">
    <text evidence="3">The sequence shown here is derived from an EMBL/GenBank/DDBJ whole genome shotgun (WGS) entry which is preliminary data.</text>
</comment>
<organism evidence="3 4">
    <name type="scientific">Thalassorhabdomicrobium marinisediminis</name>
    <dbReference type="NCBI Taxonomy" id="2170577"/>
    <lineage>
        <taxon>Bacteria</taxon>
        <taxon>Pseudomonadati</taxon>
        <taxon>Pseudomonadota</taxon>
        <taxon>Alphaproteobacteria</taxon>
        <taxon>Rhodobacterales</taxon>
        <taxon>Paracoccaceae</taxon>
        <taxon>Thalassorhabdomicrobium</taxon>
    </lineage>
</organism>
<dbReference type="Pfam" id="PF00563">
    <property type="entry name" value="EAL"/>
    <property type="match status" value="1"/>
</dbReference>
<dbReference type="PANTHER" id="PTHR44757">
    <property type="entry name" value="DIGUANYLATE CYCLASE DGCP"/>
    <property type="match status" value="1"/>
</dbReference>
<dbReference type="InterPro" id="IPR029787">
    <property type="entry name" value="Nucleotide_cyclase"/>
</dbReference>
<reference evidence="3 4" key="1">
    <citation type="submission" date="2018-04" db="EMBL/GenBank/DDBJ databases">
        <title>Pelagivirga bohaiensis gen. nov., sp. nov., a bacterium isolated from the Bohai Sea.</title>
        <authorList>
            <person name="Ji X."/>
        </authorList>
    </citation>
    <scope>NUCLEOTIDE SEQUENCE [LARGE SCALE GENOMIC DNA]</scope>
    <source>
        <strain evidence="3 4">BH-SD16</strain>
    </source>
</reference>
<sequence length="646" mass="70610">MASVLGVLLITYAGAAMYGHSMVEKLEQTHAVFRDAQLRNGYVAMSDVQRLVTIAQSARNRGEMTEADQQDFIGAADIIFVRVDHFSGLVQEGSNQTLGALSVAALREVLDIADRATADGFADLPGLASDLLVAAEDTRSKLVLFLDEMRRQSDDVLAMQSTALRQQQRNVLITLAGLTLLSWLTLMLLRREVLGRQARDVAERKVAFLAYNDALTGLPNRTQYKERLERSLAEGQDVALLLADLDEFKSINDTFGHGTGDAVLRFVAQKLAAFARRHSGFAARLGGDEFALVVPTTDLAGLIHLCEGILRSTAKPVDIDGEAVGVGISIGLATTELARDTDGATIDLLSRIADFALYEAKSAGRNRFAVYDSALEVRFLERRAMVEDLPNAVSNRELSVYLQPKVDLATATPTGFEALVRWQRAGRLTPPDEFVQVAEETGMIQRIDRYVLDEATRAVAQWNMLHETAYAVSVNLSGLHFTSSRLVDWVREALEVSGLRADLLTLEITETVQLRDWKLTGQILAQLRALGVRISIDDFGTGYSSLAYLRAIMADELKIDRSLVTQIDAPGQARMLFASVLDIARTMELDVVVEGVETADQVAVLTSFGVKTVQGFYFGRPAPMAQALRQAMETPATGDTAPRIAS</sequence>